<feature type="region of interest" description="Disordered" evidence="1">
    <location>
        <begin position="122"/>
        <end position="157"/>
    </location>
</feature>
<comment type="caution">
    <text evidence="2">The sequence shown here is derived from an EMBL/GenBank/DDBJ whole genome shotgun (WGS) entry which is preliminary data.</text>
</comment>
<reference evidence="2" key="1">
    <citation type="submission" date="2021-06" db="EMBL/GenBank/DDBJ databases">
        <title>Comparative genomics, transcriptomics and evolutionary studies reveal genomic signatures of adaptation to plant cell wall in hemibiotrophic fungi.</title>
        <authorList>
            <consortium name="DOE Joint Genome Institute"/>
            <person name="Baroncelli R."/>
            <person name="Diaz J.F."/>
            <person name="Benocci T."/>
            <person name="Peng M."/>
            <person name="Battaglia E."/>
            <person name="Haridas S."/>
            <person name="Andreopoulos W."/>
            <person name="Labutti K."/>
            <person name="Pangilinan J."/>
            <person name="Floch G.L."/>
            <person name="Makela M.R."/>
            <person name="Henrissat B."/>
            <person name="Grigoriev I.V."/>
            <person name="Crouch J.A."/>
            <person name="De Vries R.P."/>
            <person name="Sukno S.A."/>
            <person name="Thon M.R."/>
        </authorList>
    </citation>
    <scope>NUCLEOTIDE SEQUENCE</scope>
    <source>
        <strain evidence="2">CBS 125086</strain>
    </source>
</reference>
<name>A0AAD8Q3C4_9PEZI</name>
<dbReference type="Proteomes" id="UP001230504">
    <property type="component" value="Unassembled WGS sequence"/>
</dbReference>
<evidence type="ECO:0000256" key="1">
    <source>
        <dbReference type="SAM" id="MobiDB-lite"/>
    </source>
</evidence>
<proteinExistence type="predicted"/>
<protein>
    <submittedName>
        <fullName evidence="2">Uncharacterized protein</fullName>
    </submittedName>
</protein>
<dbReference type="AlphaFoldDB" id="A0AAD8Q3C4"/>
<accession>A0AAD8Q3C4</accession>
<dbReference type="RefSeq" id="XP_060415878.1">
    <property type="nucleotide sequence ID" value="XM_060550797.1"/>
</dbReference>
<keyword evidence="3" id="KW-1185">Reference proteome</keyword>
<gene>
    <name evidence="2" type="ORF">LY79DRAFT_124450</name>
</gene>
<sequence length="157" mass="17488">MFRLVSCIKPAALRPSSSVAPYPVFLAPLLPLPCETCGASSWSEGWCHWSTDHVACDSLPLVLQSLLYTYRTLTVHLSVPPNNISIRTCNRIKHLPTSAFDRCRRIEAHSCLARRNSRYRGKQARASPRTVHKEEEEEEGCPGGGGEVQWSVADHCT</sequence>
<dbReference type="GeneID" id="85435037"/>
<evidence type="ECO:0000313" key="3">
    <source>
        <dbReference type="Proteomes" id="UP001230504"/>
    </source>
</evidence>
<organism evidence="2 3">
    <name type="scientific">Colletotrichum navitas</name>
    <dbReference type="NCBI Taxonomy" id="681940"/>
    <lineage>
        <taxon>Eukaryota</taxon>
        <taxon>Fungi</taxon>
        <taxon>Dikarya</taxon>
        <taxon>Ascomycota</taxon>
        <taxon>Pezizomycotina</taxon>
        <taxon>Sordariomycetes</taxon>
        <taxon>Hypocreomycetidae</taxon>
        <taxon>Glomerellales</taxon>
        <taxon>Glomerellaceae</taxon>
        <taxon>Colletotrichum</taxon>
        <taxon>Colletotrichum graminicola species complex</taxon>
    </lineage>
</organism>
<evidence type="ECO:0000313" key="2">
    <source>
        <dbReference type="EMBL" id="KAK1594759.1"/>
    </source>
</evidence>
<dbReference type="EMBL" id="JAHLJV010000018">
    <property type="protein sequence ID" value="KAK1594759.1"/>
    <property type="molecule type" value="Genomic_DNA"/>
</dbReference>